<feature type="compositionally biased region" description="Polar residues" evidence="1">
    <location>
        <begin position="11"/>
        <end position="30"/>
    </location>
</feature>
<keyword evidence="2" id="KW-0812">Transmembrane</keyword>
<protein>
    <submittedName>
        <fullName evidence="3">Uncharacterized protein</fullName>
    </submittedName>
</protein>
<organism evidence="3 4">
    <name type="scientific">Polyplax serrata</name>
    <name type="common">Common mouse louse</name>
    <dbReference type="NCBI Taxonomy" id="468196"/>
    <lineage>
        <taxon>Eukaryota</taxon>
        <taxon>Metazoa</taxon>
        <taxon>Ecdysozoa</taxon>
        <taxon>Arthropoda</taxon>
        <taxon>Hexapoda</taxon>
        <taxon>Insecta</taxon>
        <taxon>Pterygota</taxon>
        <taxon>Neoptera</taxon>
        <taxon>Paraneoptera</taxon>
        <taxon>Psocodea</taxon>
        <taxon>Troctomorpha</taxon>
        <taxon>Phthiraptera</taxon>
        <taxon>Anoplura</taxon>
        <taxon>Polyplacidae</taxon>
        <taxon>Polyplax</taxon>
    </lineage>
</organism>
<evidence type="ECO:0000313" key="3">
    <source>
        <dbReference type="EMBL" id="KAK6640482.1"/>
    </source>
</evidence>
<reference evidence="3 4" key="1">
    <citation type="submission" date="2023-09" db="EMBL/GenBank/DDBJ databases">
        <title>Genomes of two closely related lineages of the louse Polyplax serrata with different host specificities.</title>
        <authorList>
            <person name="Martinu J."/>
            <person name="Tarabai H."/>
            <person name="Stefka J."/>
            <person name="Hypsa V."/>
        </authorList>
    </citation>
    <scope>NUCLEOTIDE SEQUENCE [LARGE SCALE GENOMIC DNA]</scope>
    <source>
        <strain evidence="3">98ZLc_SE</strain>
    </source>
</reference>
<evidence type="ECO:0000313" key="4">
    <source>
        <dbReference type="Proteomes" id="UP001359485"/>
    </source>
</evidence>
<feature type="region of interest" description="Disordered" evidence="1">
    <location>
        <begin position="1"/>
        <end position="42"/>
    </location>
</feature>
<feature type="transmembrane region" description="Helical" evidence="2">
    <location>
        <begin position="150"/>
        <end position="169"/>
    </location>
</feature>
<proteinExistence type="predicted"/>
<dbReference type="EMBL" id="JAWJWF010000001">
    <property type="protein sequence ID" value="KAK6640482.1"/>
    <property type="molecule type" value="Genomic_DNA"/>
</dbReference>
<comment type="caution">
    <text evidence="3">The sequence shown here is derived from an EMBL/GenBank/DDBJ whole genome shotgun (WGS) entry which is preliminary data.</text>
</comment>
<gene>
    <name evidence="3" type="ORF">RUM44_012177</name>
</gene>
<name>A0ABR1BET1_POLSC</name>
<sequence length="172" mass="19291">MGASVSHHKNLSSVDGASSLDQSQTSNQTPTKEKPLSQKQRRRTFSSLGIRGSFDFRGIRENTAAITQSRLLGDEGAKVDAERKRCEESWPLCDRTCPTLRRENIFEIKNEFLCQSSGGLKGRYCSCVELFVNPEESSSQRKPYVLFNKLNFFSPVLLYLPIGTGLFLSDCL</sequence>
<accession>A0ABR1BET1</accession>
<dbReference type="Proteomes" id="UP001359485">
    <property type="component" value="Unassembled WGS sequence"/>
</dbReference>
<keyword evidence="2" id="KW-0472">Membrane</keyword>
<evidence type="ECO:0000256" key="1">
    <source>
        <dbReference type="SAM" id="MobiDB-lite"/>
    </source>
</evidence>
<keyword evidence="4" id="KW-1185">Reference proteome</keyword>
<evidence type="ECO:0000256" key="2">
    <source>
        <dbReference type="SAM" id="Phobius"/>
    </source>
</evidence>
<keyword evidence="2" id="KW-1133">Transmembrane helix</keyword>
<feature type="compositionally biased region" description="Basic residues" evidence="1">
    <location>
        <begin position="1"/>
        <end position="10"/>
    </location>
</feature>